<dbReference type="Proteomes" id="UP000178894">
    <property type="component" value="Unassembled WGS sequence"/>
</dbReference>
<dbReference type="InterPro" id="IPR003607">
    <property type="entry name" value="HD/PDEase_dom"/>
</dbReference>
<evidence type="ECO:0000256" key="4">
    <source>
        <dbReference type="ARBA" id="ARBA00011738"/>
    </source>
</evidence>
<dbReference type="SUPFAM" id="SSF109604">
    <property type="entry name" value="HD-domain/PDEase-like"/>
    <property type="match status" value="1"/>
</dbReference>
<dbReference type="GO" id="GO:0002953">
    <property type="term" value="F:5'-deoxynucleotidase activity"/>
    <property type="evidence" value="ECO:0007669"/>
    <property type="project" value="UniProtKB-EC"/>
</dbReference>
<gene>
    <name evidence="9" type="ORF">A3G54_02330</name>
</gene>
<dbReference type="AlphaFoldDB" id="A0A1F5Y1S7"/>
<reference evidence="9 10" key="1">
    <citation type="journal article" date="2016" name="Nat. Commun.">
        <title>Thousands of microbial genomes shed light on interconnected biogeochemical processes in an aquifer system.</title>
        <authorList>
            <person name="Anantharaman K."/>
            <person name="Brown C.T."/>
            <person name="Hug L.A."/>
            <person name="Sharon I."/>
            <person name="Castelle C.J."/>
            <person name="Probst A.J."/>
            <person name="Thomas B.C."/>
            <person name="Singh A."/>
            <person name="Wilkins M.J."/>
            <person name="Karaoz U."/>
            <person name="Brodie E.L."/>
            <person name="Williams K.H."/>
            <person name="Hubbard S.S."/>
            <person name="Banfield J.F."/>
        </authorList>
    </citation>
    <scope>NUCLEOTIDE SEQUENCE [LARGE SCALE GENOMIC DNA]</scope>
</reference>
<dbReference type="Gene3D" id="1.10.3210.10">
    <property type="entry name" value="Hypothetical protein af1432"/>
    <property type="match status" value="1"/>
</dbReference>
<accession>A0A1F5Y1S7</accession>
<dbReference type="GO" id="GO:0005737">
    <property type="term" value="C:cytoplasm"/>
    <property type="evidence" value="ECO:0007669"/>
    <property type="project" value="TreeGrafter"/>
</dbReference>
<evidence type="ECO:0000256" key="5">
    <source>
        <dbReference type="ARBA" id="ARBA00012964"/>
    </source>
</evidence>
<protein>
    <recommendedName>
        <fullName evidence="5">5'-deoxynucleotidase</fullName>
        <ecNumber evidence="5">3.1.3.89</ecNumber>
    </recommendedName>
</protein>
<dbReference type="SMART" id="SM00471">
    <property type="entry name" value="HDc"/>
    <property type="match status" value="1"/>
</dbReference>
<comment type="catalytic activity">
    <reaction evidence="1">
        <text>a 2'-deoxyribonucleoside 5'-phosphate + H2O = a 2'-deoxyribonucleoside + phosphate</text>
        <dbReference type="Rhea" id="RHEA:36167"/>
        <dbReference type="ChEBI" id="CHEBI:15377"/>
        <dbReference type="ChEBI" id="CHEBI:18274"/>
        <dbReference type="ChEBI" id="CHEBI:43474"/>
        <dbReference type="ChEBI" id="CHEBI:65317"/>
        <dbReference type="EC" id="3.1.3.89"/>
    </reaction>
</comment>
<keyword evidence="7" id="KW-0378">Hydrolase</keyword>
<evidence type="ECO:0000313" key="10">
    <source>
        <dbReference type="Proteomes" id="UP000178894"/>
    </source>
</evidence>
<comment type="cofactor">
    <cofactor evidence="2">
        <name>Mn(2+)</name>
        <dbReference type="ChEBI" id="CHEBI:29035"/>
    </cofactor>
</comment>
<dbReference type="PANTHER" id="PTHR11845">
    <property type="entry name" value="5'-DEOXYNUCLEOTIDASE HDDC2"/>
    <property type="match status" value="1"/>
</dbReference>
<keyword evidence="6" id="KW-0479">Metal-binding</keyword>
<feature type="domain" description="HD/PDEase" evidence="8">
    <location>
        <begin position="36"/>
        <end position="148"/>
    </location>
</feature>
<evidence type="ECO:0000313" key="9">
    <source>
        <dbReference type="EMBL" id="OGF93811.1"/>
    </source>
</evidence>
<dbReference type="InterPro" id="IPR039356">
    <property type="entry name" value="YfbR/HDDC2"/>
</dbReference>
<evidence type="ECO:0000259" key="8">
    <source>
        <dbReference type="SMART" id="SM00471"/>
    </source>
</evidence>
<comment type="cofactor">
    <cofactor evidence="3">
        <name>Co(2+)</name>
        <dbReference type="ChEBI" id="CHEBI:48828"/>
    </cofactor>
</comment>
<organism evidence="9 10">
    <name type="scientific">Candidatus Giovannonibacteria bacterium RIFCSPLOWO2_12_FULL_44_15</name>
    <dbReference type="NCBI Taxonomy" id="1798364"/>
    <lineage>
        <taxon>Bacteria</taxon>
        <taxon>Candidatus Giovannoniibacteriota</taxon>
    </lineage>
</organism>
<name>A0A1F5Y1S7_9BACT</name>
<comment type="subunit">
    <text evidence="4">Homodimer.</text>
</comment>
<dbReference type="Pfam" id="PF13023">
    <property type="entry name" value="HD_3"/>
    <property type="match status" value="1"/>
</dbReference>
<dbReference type="PANTHER" id="PTHR11845:SF13">
    <property type="entry name" value="5'-DEOXYNUCLEOTIDASE HDDC2"/>
    <property type="match status" value="1"/>
</dbReference>
<dbReference type="CDD" id="cd00077">
    <property type="entry name" value="HDc"/>
    <property type="match status" value="1"/>
</dbReference>
<evidence type="ECO:0000256" key="7">
    <source>
        <dbReference type="ARBA" id="ARBA00022801"/>
    </source>
</evidence>
<evidence type="ECO:0000256" key="3">
    <source>
        <dbReference type="ARBA" id="ARBA00001941"/>
    </source>
</evidence>
<dbReference type="EMBL" id="MFIQ01000003">
    <property type="protein sequence ID" value="OGF93811.1"/>
    <property type="molecule type" value="Genomic_DNA"/>
</dbReference>
<dbReference type="InterPro" id="IPR006674">
    <property type="entry name" value="HD_domain"/>
</dbReference>
<dbReference type="STRING" id="1798364.A3G54_02330"/>
<evidence type="ECO:0000256" key="2">
    <source>
        <dbReference type="ARBA" id="ARBA00001936"/>
    </source>
</evidence>
<comment type="caution">
    <text evidence="9">The sequence shown here is derived from an EMBL/GenBank/DDBJ whole genome shotgun (WGS) entry which is preliminary data.</text>
</comment>
<dbReference type="GO" id="GO:0046872">
    <property type="term" value="F:metal ion binding"/>
    <property type="evidence" value="ECO:0007669"/>
    <property type="project" value="UniProtKB-KW"/>
</dbReference>
<evidence type="ECO:0000256" key="6">
    <source>
        <dbReference type="ARBA" id="ARBA00022723"/>
    </source>
</evidence>
<evidence type="ECO:0000256" key="1">
    <source>
        <dbReference type="ARBA" id="ARBA00001638"/>
    </source>
</evidence>
<sequence>MRYNKIMGIARDIELLYEVSAFRNVERVWKQFLGTEVANNAEHTFRVIWIALTLGKYEGKVNLEKIIKMALIHDFEESRCGDVHYLSRQYTKRDKKMAIEDIFEGTILHDEFIKIFDEYEKRKTKESKIVKDADNLDVQIELSEIANKGNKLSATWKKHRDKYVYPKLFTKSARKFWQAFYKSNPHDWHLKSPRNRFNAGDWKR</sequence>
<dbReference type="EC" id="3.1.3.89" evidence="5"/>
<proteinExistence type="predicted"/>